<accession>A0A0B1SH36</accession>
<proteinExistence type="predicted"/>
<gene>
    <name evidence="2" type="ORF">OESDEN_17122</name>
</gene>
<evidence type="ECO:0008006" key="4">
    <source>
        <dbReference type="Google" id="ProtNLM"/>
    </source>
</evidence>
<name>A0A0B1SH36_OESDE</name>
<sequence length="206" mass="23303">MENLLFSFNSTSRQILSRLEDLESTQLEVEHLLKCNARVGGEIKDSVATLKSSTAEILSRVPSREETPPALCYPYRVSKEKADAIQLRAVSATMFARIVERELFKNDEDKDECLENRASQDKVQWLRQLVKYRYPSKNGIADETTWNACRKGINEYHRKQRNRLATIFPNAASPLERSPSPDGESTSAPVSQDSSVYSFHASTEGD</sequence>
<evidence type="ECO:0000313" key="3">
    <source>
        <dbReference type="Proteomes" id="UP000053660"/>
    </source>
</evidence>
<dbReference type="OrthoDB" id="5829288at2759"/>
<feature type="compositionally biased region" description="Polar residues" evidence="1">
    <location>
        <begin position="183"/>
        <end position="206"/>
    </location>
</feature>
<evidence type="ECO:0000313" key="2">
    <source>
        <dbReference type="EMBL" id="KHJ83181.1"/>
    </source>
</evidence>
<organism evidence="2 3">
    <name type="scientific">Oesophagostomum dentatum</name>
    <name type="common">Nodular worm</name>
    <dbReference type="NCBI Taxonomy" id="61180"/>
    <lineage>
        <taxon>Eukaryota</taxon>
        <taxon>Metazoa</taxon>
        <taxon>Ecdysozoa</taxon>
        <taxon>Nematoda</taxon>
        <taxon>Chromadorea</taxon>
        <taxon>Rhabditida</taxon>
        <taxon>Rhabditina</taxon>
        <taxon>Rhabditomorpha</taxon>
        <taxon>Strongyloidea</taxon>
        <taxon>Strongylidae</taxon>
        <taxon>Oesophagostomum</taxon>
    </lineage>
</organism>
<dbReference type="Proteomes" id="UP000053660">
    <property type="component" value="Unassembled WGS sequence"/>
</dbReference>
<keyword evidence="3" id="KW-1185">Reference proteome</keyword>
<feature type="region of interest" description="Disordered" evidence="1">
    <location>
        <begin position="168"/>
        <end position="206"/>
    </location>
</feature>
<dbReference type="EMBL" id="KN574725">
    <property type="protein sequence ID" value="KHJ83181.1"/>
    <property type="molecule type" value="Genomic_DNA"/>
</dbReference>
<reference evidence="2 3" key="1">
    <citation type="submission" date="2014-03" db="EMBL/GenBank/DDBJ databases">
        <title>Draft genome of the hookworm Oesophagostomum dentatum.</title>
        <authorList>
            <person name="Mitreva M."/>
        </authorList>
    </citation>
    <scope>NUCLEOTIDE SEQUENCE [LARGE SCALE GENOMIC DNA]</scope>
    <source>
        <strain evidence="2 3">OD-Hann</strain>
    </source>
</reference>
<evidence type="ECO:0000256" key="1">
    <source>
        <dbReference type="SAM" id="MobiDB-lite"/>
    </source>
</evidence>
<protein>
    <recommendedName>
        <fullName evidence="4">BEN domain-containing protein</fullName>
    </recommendedName>
</protein>
<dbReference type="AlphaFoldDB" id="A0A0B1SH36"/>